<dbReference type="RefSeq" id="WP_200435912.1">
    <property type="nucleotide sequence ID" value="NZ_JAEHFL010000009.1"/>
</dbReference>
<dbReference type="AlphaFoldDB" id="A0A8I1HR32"/>
<accession>A0A8I1HR32</accession>
<dbReference type="EMBL" id="JAEHFL010000009">
    <property type="protein sequence ID" value="MBK3428321.1"/>
    <property type="molecule type" value="Genomic_DNA"/>
</dbReference>
<proteinExistence type="predicted"/>
<organism evidence="1 2">
    <name type="scientific">Corynebacterium tuberculostearicum</name>
    <dbReference type="NCBI Taxonomy" id="38304"/>
    <lineage>
        <taxon>Bacteria</taxon>
        <taxon>Bacillati</taxon>
        <taxon>Actinomycetota</taxon>
        <taxon>Actinomycetes</taxon>
        <taxon>Mycobacteriales</taxon>
        <taxon>Corynebacteriaceae</taxon>
        <taxon>Corynebacterium</taxon>
    </lineage>
</organism>
<evidence type="ECO:0000313" key="2">
    <source>
        <dbReference type="Proteomes" id="UP000603369"/>
    </source>
</evidence>
<reference evidence="1 2" key="1">
    <citation type="submission" date="2020-12" db="EMBL/GenBank/DDBJ databases">
        <title>Draft genome sequence of the commensal strain Corynebacterium tuberculostearicum MFP09/CIP 102622 isolated from human skin.</title>
        <authorList>
            <person name="Boukerb A.M."/>
            <person name="Janvier X."/>
            <person name="Feuilloley M.G.J."/>
            <person name="Groboillot A."/>
        </authorList>
    </citation>
    <scope>NUCLEOTIDE SEQUENCE [LARGE SCALE GENOMIC DNA]</scope>
    <source>
        <strain evidence="1 2">CIP 102622</strain>
    </source>
</reference>
<keyword evidence="2" id="KW-1185">Reference proteome</keyword>
<evidence type="ECO:0000313" key="1">
    <source>
        <dbReference type="EMBL" id="MBK3428321.1"/>
    </source>
</evidence>
<sequence length="86" mass="9375">MSTEQLYLLAREFCARYNVRIINFAALAAAAAASTAKVEGIAIHDNHRDAARAMAEVLARVPALNGYNAEFAKFSARVYLSVKEVT</sequence>
<gene>
    <name evidence="1" type="ORF">JDP02_07315</name>
</gene>
<name>A0A8I1HR32_9CORY</name>
<protein>
    <submittedName>
        <fullName evidence="1">Cell filamentation protein Fic</fullName>
    </submittedName>
</protein>
<comment type="caution">
    <text evidence="1">The sequence shown here is derived from an EMBL/GenBank/DDBJ whole genome shotgun (WGS) entry which is preliminary data.</text>
</comment>
<dbReference type="Proteomes" id="UP000603369">
    <property type="component" value="Unassembled WGS sequence"/>
</dbReference>